<keyword evidence="3" id="KW-1185">Reference proteome</keyword>
<dbReference type="EMBL" id="JAAWWL010000002">
    <property type="protein sequence ID" value="NKI32259.1"/>
    <property type="molecule type" value="Genomic_DNA"/>
</dbReference>
<dbReference type="Proteomes" id="UP000718451">
    <property type="component" value="Unassembled WGS sequence"/>
</dbReference>
<reference evidence="2 3" key="1">
    <citation type="submission" date="2020-04" db="EMBL/GenBank/DDBJ databases">
        <authorList>
            <person name="Yoon J."/>
        </authorList>
    </citation>
    <scope>NUCLEOTIDE SEQUENCE [LARGE SCALE GENOMIC DNA]</scope>
    <source>
        <strain evidence="2 3">DJ-13</strain>
    </source>
</reference>
<dbReference type="InterPro" id="IPR032710">
    <property type="entry name" value="NTF2-like_dom_sf"/>
</dbReference>
<proteinExistence type="predicted"/>
<feature type="domain" description="SnoaL-like" evidence="1">
    <location>
        <begin position="1"/>
        <end position="117"/>
    </location>
</feature>
<comment type="caution">
    <text evidence="2">The sequence shown here is derived from an EMBL/GenBank/DDBJ whole genome shotgun (WGS) entry which is preliminary data.</text>
</comment>
<evidence type="ECO:0000259" key="1">
    <source>
        <dbReference type="Pfam" id="PF20409"/>
    </source>
</evidence>
<name>A0ABX1GQS2_9FLAO</name>
<dbReference type="Pfam" id="PF20409">
    <property type="entry name" value="SnoaL_5"/>
    <property type="match status" value="1"/>
</dbReference>
<dbReference type="InterPro" id="IPR046860">
    <property type="entry name" value="SnoaL_5"/>
</dbReference>
<protein>
    <submittedName>
        <fullName evidence="2">Nuclear transport factor 2 family protein</fullName>
    </submittedName>
</protein>
<dbReference type="Gene3D" id="3.10.450.50">
    <property type="match status" value="1"/>
</dbReference>
<evidence type="ECO:0000313" key="2">
    <source>
        <dbReference type="EMBL" id="NKI32259.1"/>
    </source>
</evidence>
<accession>A0ABX1GQS2</accession>
<evidence type="ECO:0000313" key="3">
    <source>
        <dbReference type="Proteomes" id="UP000718451"/>
    </source>
</evidence>
<gene>
    <name evidence="2" type="ORF">HCU67_09925</name>
</gene>
<dbReference type="SUPFAM" id="SSF54427">
    <property type="entry name" value="NTF2-like"/>
    <property type="match status" value="1"/>
</dbReference>
<dbReference type="RefSeq" id="WP_168552472.1">
    <property type="nucleotide sequence ID" value="NZ_JAAWWL010000002.1"/>
</dbReference>
<organism evidence="2 3">
    <name type="scientific">Croceivirga thetidis</name>
    <dbReference type="NCBI Taxonomy" id="2721623"/>
    <lineage>
        <taxon>Bacteria</taxon>
        <taxon>Pseudomonadati</taxon>
        <taxon>Bacteroidota</taxon>
        <taxon>Flavobacteriia</taxon>
        <taxon>Flavobacteriales</taxon>
        <taxon>Flavobacteriaceae</taxon>
        <taxon>Croceivirga</taxon>
    </lineage>
</organism>
<sequence>MSIQEIADQLVDLLRKGKFEEAQKTLFSEDAVSKEPLSSNIPKVHGLEAILKKGEQFRNSVEAWHGITVSDALVTDKFIAIRLKVELTFKEQEPSTMDELILYKVKKGKVQHEQFFY</sequence>